<dbReference type="GO" id="GO:0005737">
    <property type="term" value="C:cytoplasm"/>
    <property type="evidence" value="ECO:0007669"/>
    <property type="project" value="TreeGrafter"/>
</dbReference>
<dbReference type="GO" id="GO:0046872">
    <property type="term" value="F:metal ion binding"/>
    <property type="evidence" value="ECO:0007669"/>
    <property type="project" value="UniProtKB-KW"/>
</dbReference>
<dbReference type="EMBL" id="AWSJ01000146">
    <property type="protein sequence ID" value="ERI09635.1"/>
    <property type="molecule type" value="Genomic_DNA"/>
</dbReference>
<feature type="domain" description="Nudix hydrolase" evidence="7">
    <location>
        <begin position="38"/>
        <end position="166"/>
    </location>
</feature>
<evidence type="ECO:0000313" key="8">
    <source>
        <dbReference type="EMBL" id="ERI09635.1"/>
    </source>
</evidence>
<dbReference type="InterPro" id="IPR000086">
    <property type="entry name" value="NUDIX_hydrolase_dom"/>
</dbReference>
<dbReference type="InterPro" id="IPR015797">
    <property type="entry name" value="NUDIX_hydrolase-like_dom_sf"/>
</dbReference>
<gene>
    <name evidence="8" type="ORF">HMPREF0083_02343</name>
</gene>
<dbReference type="AlphaFoldDB" id="U1X3T0"/>
<keyword evidence="4 6" id="KW-0378">Hydrolase</keyword>
<evidence type="ECO:0000259" key="7">
    <source>
        <dbReference type="PROSITE" id="PS51462"/>
    </source>
</evidence>
<dbReference type="PANTHER" id="PTHR43758:SF8">
    <property type="entry name" value="8-OXO-DGTP DIPHOSPHATASE YTKD-RELATED"/>
    <property type="match status" value="1"/>
</dbReference>
<evidence type="ECO:0000256" key="5">
    <source>
        <dbReference type="ARBA" id="ARBA00022842"/>
    </source>
</evidence>
<comment type="similarity">
    <text evidence="2 6">Belongs to the Nudix hydrolase family.</text>
</comment>
<comment type="cofactor">
    <cofactor evidence="1">
        <name>Mg(2+)</name>
        <dbReference type="ChEBI" id="CHEBI:18420"/>
    </cofactor>
</comment>
<dbReference type="PROSITE" id="PS51462">
    <property type="entry name" value="NUDIX"/>
    <property type="match status" value="1"/>
</dbReference>
<dbReference type="PANTHER" id="PTHR43758">
    <property type="entry name" value="7,8-DIHYDRO-8-OXOGUANINE TRIPHOSPHATASE"/>
    <property type="match status" value="1"/>
</dbReference>
<sequence length="174" mass="20012">MKESIESRKVWCEVMIYDFYDPQGQFISLTFERSRFLPNAKHVLIWIFADEEEQKIVLTRHRKRGWEIPGGKVEPGETPIEAAHRELFEETGVRAGELEWIGQYIIDSGSGEEQAVKNIYVGKAVQWESIPAGFETLERGVFPVSLSRFAPGMSPFIQDNVFPLCQAYLATRRK</sequence>
<comment type="caution">
    <text evidence="8">The sequence shown here is derived from an EMBL/GenBank/DDBJ whole genome shotgun (WGS) entry which is preliminary data.</text>
</comment>
<dbReference type="PRINTS" id="PR00502">
    <property type="entry name" value="NUDIXFAMILY"/>
</dbReference>
<dbReference type="Gene3D" id="3.90.79.10">
    <property type="entry name" value="Nucleoside Triphosphate Pyrophosphohydrolase"/>
    <property type="match status" value="1"/>
</dbReference>
<evidence type="ECO:0000256" key="3">
    <source>
        <dbReference type="ARBA" id="ARBA00022723"/>
    </source>
</evidence>
<dbReference type="PROSITE" id="PS00893">
    <property type="entry name" value="NUDIX_BOX"/>
    <property type="match status" value="1"/>
</dbReference>
<reference evidence="8 9" key="1">
    <citation type="submission" date="2013-08" db="EMBL/GenBank/DDBJ databases">
        <authorList>
            <person name="Weinstock G."/>
            <person name="Sodergren E."/>
            <person name="Wylie T."/>
            <person name="Fulton L."/>
            <person name="Fulton R."/>
            <person name="Fronick C."/>
            <person name="O'Laughlin M."/>
            <person name="Godfrey J."/>
            <person name="Miner T."/>
            <person name="Herter B."/>
            <person name="Appelbaum E."/>
            <person name="Cordes M."/>
            <person name="Lek S."/>
            <person name="Wollam A."/>
            <person name="Pepin K.H."/>
            <person name="Palsikar V.B."/>
            <person name="Mitreva M."/>
            <person name="Wilson R.K."/>
        </authorList>
    </citation>
    <scope>NUCLEOTIDE SEQUENCE [LARGE SCALE GENOMIC DNA]</scope>
    <source>
        <strain evidence="8 9">ATCC 12856</strain>
    </source>
</reference>
<dbReference type="Pfam" id="PF00293">
    <property type="entry name" value="NUDIX"/>
    <property type="match status" value="1"/>
</dbReference>
<evidence type="ECO:0000256" key="6">
    <source>
        <dbReference type="RuleBase" id="RU003476"/>
    </source>
</evidence>
<evidence type="ECO:0000313" key="9">
    <source>
        <dbReference type="Proteomes" id="UP000016511"/>
    </source>
</evidence>
<dbReference type="GO" id="GO:0016818">
    <property type="term" value="F:hydrolase activity, acting on acid anhydrides, in phosphorus-containing anhydrides"/>
    <property type="evidence" value="ECO:0007669"/>
    <property type="project" value="TreeGrafter"/>
</dbReference>
<accession>U1X3T0</accession>
<keyword evidence="5" id="KW-0460">Magnesium</keyword>
<keyword evidence="9" id="KW-1185">Reference proteome</keyword>
<dbReference type="eggNOG" id="COG0494">
    <property type="taxonomic scope" value="Bacteria"/>
</dbReference>
<name>U1X3T0_ANEAE</name>
<evidence type="ECO:0000256" key="2">
    <source>
        <dbReference type="ARBA" id="ARBA00005582"/>
    </source>
</evidence>
<dbReference type="InterPro" id="IPR020084">
    <property type="entry name" value="NUDIX_hydrolase_CS"/>
</dbReference>
<evidence type="ECO:0000256" key="1">
    <source>
        <dbReference type="ARBA" id="ARBA00001946"/>
    </source>
</evidence>
<evidence type="ECO:0000256" key="4">
    <source>
        <dbReference type="ARBA" id="ARBA00022801"/>
    </source>
</evidence>
<proteinExistence type="inferred from homology"/>
<dbReference type="Proteomes" id="UP000016511">
    <property type="component" value="Unassembled WGS sequence"/>
</dbReference>
<dbReference type="SUPFAM" id="SSF55811">
    <property type="entry name" value="Nudix"/>
    <property type="match status" value="1"/>
</dbReference>
<keyword evidence="3" id="KW-0479">Metal-binding</keyword>
<organism evidence="8 9">
    <name type="scientific">Aneurinibacillus aneurinilyticus ATCC 12856</name>
    <dbReference type="NCBI Taxonomy" id="649747"/>
    <lineage>
        <taxon>Bacteria</taxon>
        <taxon>Bacillati</taxon>
        <taxon>Bacillota</taxon>
        <taxon>Bacilli</taxon>
        <taxon>Bacillales</taxon>
        <taxon>Paenibacillaceae</taxon>
        <taxon>Aneurinibacillus group</taxon>
        <taxon>Aneurinibacillus</taxon>
    </lineage>
</organism>
<protein>
    <submittedName>
        <fullName evidence="8">Putative nucleoside triphosphatase YtkD</fullName>
    </submittedName>
</protein>
<dbReference type="PATRIC" id="fig|649747.3.peg.2130"/>
<dbReference type="HOGENOM" id="CLU_119467_0_0_9"/>
<dbReference type="STRING" id="649747.HMPREF0083_02343"/>
<dbReference type="InterPro" id="IPR020476">
    <property type="entry name" value="Nudix_hydrolase"/>
</dbReference>